<accession>A0A1F5SHS5</accession>
<dbReference type="AlphaFoldDB" id="A0A1F5SHS5"/>
<evidence type="ECO:0000313" key="2">
    <source>
        <dbReference type="EMBL" id="OGF26277.1"/>
    </source>
</evidence>
<feature type="transmembrane region" description="Helical" evidence="1">
    <location>
        <begin position="48"/>
        <end position="65"/>
    </location>
</feature>
<keyword evidence="1" id="KW-0812">Transmembrane</keyword>
<keyword evidence="1" id="KW-0472">Membrane</keyword>
<evidence type="ECO:0000313" key="3">
    <source>
        <dbReference type="Proteomes" id="UP000178367"/>
    </source>
</evidence>
<dbReference type="Proteomes" id="UP000178367">
    <property type="component" value="Unassembled WGS sequence"/>
</dbReference>
<evidence type="ECO:0000256" key="1">
    <source>
        <dbReference type="SAM" id="Phobius"/>
    </source>
</evidence>
<comment type="caution">
    <text evidence="2">The sequence shown here is derived from an EMBL/GenBank/DDBJ whole genome shotgun (WGS) entry which is preliminary data.</text>
</comment>
<proteinExistence type="predicted"/>
<name>A0A1F5SHS5_9BACT</name>
<dbReference type="EMBL" id="MFGB01000016">
    <property type="protein sequence ID" value="OGF26277.1"/>
    <property type="molecule type" value="Genomic_DNA"/>
</dbReference>
<sequence>MENNNEAIDVEFDEVGVCDQCGKYFLLYGDEKGTCPDCRQIKRLVNKISWPLIIVTIIAVIFLKFL</sequence>
<organism evidence="2 3">
    <name type="scientific">Candidatus Falkowbacteria bacterium RIFOXYA2_FULL_47_19</name>
    <dbReference type="NCBI Taxonomy" id="1797994"/>
    <lineage>
        <taxon>Bacteria</taxon>
        <taxon>Candidatus Falkowiibacteriota</taxon>
    </lineage>
</organism>
<dbReference type="STRING" id="1797994.A2227_03260"/>
<reference evidence="2 3" key="1">
    <citation type="journal article" date="2016" name="Nat. Commun.">
        <title>Thousands of microbial genomes shed light on interconnected biogeochemical processes in an aquifer system.</title>
        <authorList>
            <person name="Anantharaman K."/>
            <person name="Brown C.T."/>
            <person name="Hug L.A."/>
            <person name="Sharon I."/>
            <person name="Castelle C.J."/>
            <person name="Probst A.J."/>
            <person name="Thomas B.C."/>
            <person name="Singh A."/>
            <person name="Wilkins M.J."/>
            <person name="Karaoz U."/>
            <person name="Brodie E.L."/>
            <person name="Williams K.H."/>
            <person name="Hubbard S.S."/>
            <person name="Banfield J.F."/>
        </authorList>
    </citation>
    <scope>NUCLEOTIDE SEQUENCE [LARGE SCALE GENOMIC DNA]</scope>
</reference>
<gene>
    <name evidence="2" type="ORF">A2227_03260</name>
</gene>
<protein>
    <submittedName>
        <fullName evidence="2">Uncharacterized protein</fullName>
    </submittedName>
</protein>
<keyword evidence="1" id="KW-1133">Transmembrane helix</keyword>